<dbReference type="EMBL" id="JAAKFY010000002">
    <property type="protein sequence ID" value="KAF3860264.1"/>
    <property type="molecule type" value="Genomic_DNA"/>
</dbReference>
<evidence type="ECO:0000313" key="4">
    <source>
        <dbReference type="Proteomes" id="UP000518266"/>
    </source>
</evidence>
<gene>
    <name evidence="3" type="ORF">F7725_000519</name>
</gene>
<dbReference type="AlphaFoldDB" id="A0A7J5ZEM4"/>
<dbReference type="PANTHER" id="PTHR31108">
    <property type="entry name" value="TUMOR PROTEIN P63-REGULATED GENE 1-LIKE PROTEIN"/>
    <property type="match status" value="1"/>
</dbReference>
<dbReference type="InterPro" id="IPR040242">
    <property type="entry name" value="TPRG1-like"/>
</dbReference>
<feature type="domain" description="HSac2" evidence="2">
    <location>
        <begin position="256"/>
        <end position="438"/>
    </location>
</feature>
<organism evidence="3 4">
    <name type="scientific">Dissostichus mawsoni</name>
    <name type="common">Antarctic cod</name>
    <dbReference type="NCBI Taxonomy" id="36200"/>
    <lineage>
        <taxon>Eukaryota</taxon>
        <taxon>Metazoa</taxon>
        <taxon>Chordata</taxon>
        <taxon>Craniata</taxon>
        <taxon>Vertebrata</taxon>
        <taxon>Euteleostomi</taxon>
        <taxon>Actinopterygii</taxon>
        <taxon>Neopterygii</taxon>
        <taxon>Teleostei</taxon>
        <taxon>Neoteleostei</taxon>
        <taxon>Acanthomorphata</taxon>
        <taxon>Eupercaria</taxon>
        <taxon>Perciformes</taxon>
        <taxon>Notothenioidei</taxon>
        <taxon>Nototheniidae</taxon>
        <taxon>Dissostichus</taxon>
    </lineage>
</organism>
<protein>
    <recommendedName>
        <fullName evidence="2">HSac2 domain-containing protein</fullName>
    </recommendedName>
</protein>
<dbReference type="Pfam" id="PF12456">
    <property type="entry name" value="hSac2"/>
    <property type="match status" value="1"/>
</dbReference>
<dbReference type="InterPro" id="IPR022158">
    <property type="entry name" value="Inositol_phosphatase"/>
</dbReference>
<dbReference type="GO" id="GO:0005737">
    <property type="term" value="C:cytoplasm"/>
    <property type="evidence" value="ECO:0007669"/>
    <property type="project" value="TreeGrafter"/>
</dbReference>
<dbReference type="Proteomes" id="UP000518266">
    <property type="component" value="Unassembled WGS sequence"/>
</dbReference>
<evidence type="ECO:0000259" key="2">
    <source>
        <dbReference type="PROSITE" id="PS51791"/>
    </source>
</evidence>
<sequence>MPDLRLLHAEQNPPCRVSVQFHSLFLRCCDVGLHNHTGVCDQFIRDGDFSLCVESCPFQLDSSPIAEVIEIWPVRPDPEALGLRVQFPRVFPPEAEEVVLVCTGQGDLPSCRSSRREALAISLTVTSSLLSMWISLELHEDGEGGQVNQVETMEKLCSELLDLLPPLASDVKPVAKSRSRDCCTMLRLNDTVEAESAAILHPAETEEGVEVAFTPPEAGRSLGYGASVACCPPLQTLTPFHVHNPTMQAKVKDYFVFRPGTIEQAVSDIRTVALPSEDGEVLSVWLLAEIDHWNNEKERLVLITDRSLLVCKYDFLNLLCQQVVRISLNAVDTISVGEFEFPPKSLNKREGYGIRVQWDKRPRASFINRWNPWSTEMPYATLAEHPMAHADEKVASLCQLDNFRTQLVQAVKKAHKEHPIPGRANGKPLLIETYLGIMSFINNEAKLGYSITRGKIGF</sequence>
<dbReference type="PANTHER" id="PTHR31108:SF7">
    <property type="entry name" value="TUMOR PROTEIN P63-REGULATED GENE 1-LIKE PROTEIN"/>
    <property type="match status" value="1"/>
</dbReference>
<dbReference type="OrthoDB" id="10012704at2759"/>
<accession>A0A7J5ZEM4</accession>
<comment type="similarity">
    <text evidence="1">Belongs to the TPRG1 family.</text>
</comment>
<comment type="caution">
    <text evidence="3">The sequence shown here is derived from an EMBL/GenBank/DDBJ whole genome shotgun (WGS) entry which is preliminary data.</text>
</comment>
<reference evidence="3 4" key="1">
    <citation type="submission" date="2020-03" db="EMBL/GenBank/DDBJ databases">
        <title>Dissostichus mawsoni Genome sequencing and assembly.</title>
        <authorList>
            <person name="Park H."/>
        </authorList>
    </citation>
    <scope>NUCLEOTIDE SEQUENCE [LARGE SCALE GENOMIC DNA]</scope>
    <source>
        <strain evidence="3">DM0001</strain>
        <tissue evidence="3">Muscle</tissue>
    </source>
</reference>
<evidence type="ECO:0000256" key="1">
    <source>
        <dbReference type="ARBA" id="ARBA00009163"/>
    </source>
</evidence>
<keyword evidence="4" id="KW-1185">Reference proteome</keyword>
<proteinExistence type="inferred from homology"/>
<evidence type="ECO:0000313" key="3">
    <source>
        <dbReference type="EMBL" id="KAF3860264.1"/>
    </source>
</evidence>
<name>A0A7J5ZEM4_DISMA</name>
<dbReference type="PROSITE" id="PS51791">
    <property type="entry name" value="HSAC2"/>
    <property type="match status" value="1"/>
</dbReference>
<dbReference type="InterPro" id="IPR034753">
    <property type="entry name" value="hSac2"/>
</dbReference>